<keyword evidence="5" id="KW-0539">Nucleus</keyword>
<comment type="subcellular location">
    <subcellularLocation>
        <location evidence="1">Nucleus</location>
    </subcellularLocation>
</comment>
<gene>
    <name evidence="7" type="ORF">H2204_004804</name>
</gene>
<evidence type="ECO:0000256" key="2">
    <source>
        <dbReference type="ARBA" id="ARBA00022723"/>
    </source>
</evidence>
<evidence type="ECO:0000256" key="1">
    <source>
        <dbReference type="ARBA" id="ARBA00004123"/>
    </source>
</evidence>
<dbReference type="SMART" id="SM00906">
    <property type="entry name" value="Fungal_trans"/>
    <property type="match status" value="1"/>
</dbReference>
<accession>A0AA38Y7W7</accession>
<evidence type="ECO:0000256" key="5">
    <source>
        <dbReference type="ARBA" id="ARBA00023242"/>
    </source>
</evidence>
<dbReference type="GO" id="GO:0008270">
    <property type="term" value="F:zinc ion binding"/>
    <property type="evidence" value="ECO:0007669"/>
    <property type="project" value="InterPro"/>
</dbReference>
<dbReference type="Pfam" id="PF04082">
    <property type="entry name" value="Fungal_trans"/>
    <property type="match status" value="1"/>
</dbReference>
<keyword evidence="4" id="KW-0804">Transcription</keyword>
<keyword evidence="3" id="KW-0805">Transcription regulation</keyword>
<evidence type="ECO:0000313" key="8">
    <source>
        <dbReference type="Proteomes" id="UP001172681"/>
    </source>
</evidence>
<evidence type="ECO:0000256" key="4">
    <source>
        <dbReference type="ARBA" id="ARBA00023163"/>
    </source>
</evidence>
<protein>
    <recommendedName>
        <fullName evidence="6">Xylanolytic transcriptional activator regulatory domain-containing protein</fullName>
    </recommendedName>
</protein>
<keyword evidence="8" id="KW-1185">Reference proteome</keyword>
<comment type="caution">
    <text evidence="7">The sequence shown here is derived from an EMBL/GenBank/DDBJ whole genome shotgun (WGS) entry which is preliminary data.</text>
</comment>
<dbReference type="GO" id="GO:0006351">
    <property type="term" value="P:DNA-templated transcription"/>
    <property type="evidence" value="ECO:0007669"/>
    <property type="project" value="InterPro"/>
</dbReference>
<dbReference type="GO" id="GO:0005634">
    <property type="term" value="C:nucleus"/>
    <property type="evidence" value="ECO:0007669"/>
    <property type="project" value="UniProtKB-SubCell"/>
</dbReference>
<organism evidence="7 8">
    <name type="scientific">Knufia peltigerae</name>
    <dbReference type="NCBI Taxonomy" id="1002370"/>
    <lineage>
        <taxon>Eukaryota</taxon>
        <taxon>Fungi</taxon>
        <taxon>Dikarya</taxon>
        <taxon>Ascomycota</taxon>
        <taxon>Pezizomycotina</taxon>
        <taxon>Eurotiomycetes</taxon>
        <taxon>Chaetothyriomycetidae</taxon>
        <taxon>Chaetothyriales</taxon>
        <taxon>Trichomeriaceae</taxon>
        <taxon>Knufia</taxon>
    </lineage>
</organism>
<evidence type="ECO:0000256" key="3">
    <source>
        <dbReference type="ARBA" id="ARBA00023015"/>
    </source>
</evidence>
<dbReference type="GO" id="GO:0000981">
    <property type="term" value="F:DNA-binding transcription factor activity, RNA polymerase II-specific"/>
    <property type="evidence" value="ECO:0007669"/>
    <property type="project" value="InterPro"/>
</dbReference>
<dbReference type="Proteomes" id="UP001172681">
    <property type="component" value="Unassembled WGS sequence"/>
</dbReference>
<dbReference type="EMBL" id="JAPDRN010000025">
    <property type="protein sequence ID" value="KAJ9637380.1"/>
    <property type="molecule type" value="Genomic_DNA"/>
</dbReference>
<proteinExistence type="predicted"/>
<feature type="domain" description="Xylanolytic transcriptional activator regulatory" evidence="6">
    <location>
        <begin position="147"/>
        <end position="219"/>
    </location>
</feature>
<dbReference type="PANTHER" id="PTHR47338:SF4">
    <property type="entry name" value="ZN(II)2CYS6 TRANSCRIPTION FACTOR (EUROFUNG)"/>
    <property type="match status" value="1"/>
</dbReference>
<name>A0AA38Y7W7_9EURO</name>
<dbReference type="InterPro" id="IPR007219">
    <property type="entry name" value="XnlR_reg_dom"/>
</dbReference>
<dbReference type="PANTHER" id="PTHR47338">
    <property type="entry name" value="ZN(II)2CYS6 TRANSCRIPTION FACTOR (EUROFUNG)-RELATED"/>
    <property type="match status" value="1"/>
</dbReference>
<keyword evidence="2" id="KW-0479">Metal-binding</keyword>
<dbReference type="CDD" id="cd12148">
    <property type="entry name" value="fungal_TF_MHR"/>
    <property type="match status" value="1"/>
</dbReference>
<sequence length="514" mass="58681">MPPSYPPDSPILQNFSFDYNVGSQTDAMLPGLESRPIIDYFRYSHNQPYSFFHEETFRRKVANGTMLDNLLQAVIASSLRFSTDPYFEDNLFFTNKRKVTADIFANNSWRILSSRFVDGDDDCNVGVVQAVTLLAIYEFVEGRQRKAWVKIGIAAKFAQDLRLMFEPASSLAFSEQEESRRAFWSIYLLDKLMTCGRARPPVFTDGNVLVQIPCTEIAFLQNQWEETDEVEAYLTNRVPQCSEPSPVSRVIIISAILSRCSQYAIQARRNSHALPPWDVSSQYASINSSLIYLESHVNWHQPVREITSSFKNAMDPGLSSVEQVVVSQALHHLCYCILNHYFLLRQMMSDTTTRLPVSFVTNALQSGLYHAKEFNRVLKSALEAGCKTVSSFLSYACLFCATIHAVYRHSDNRAVRDQVFKDLKFALSFLQRQARYWPNSATMILQLDDFCQHALVYKPLIDDSYEGINISAVDTNRIYTLIDYSILSSRKDIAIWTSNSPEDPLWLSKITEAC</sequence>
<dbReference type="AlphaFoldDB" id="A0AA38Y7W7"/>
<evidence type="ECO:0000313" key="7">
    <source>
        <dbReference type="EMBL" id="KAJ9637380.1"/>
    </source>
</evidence>
<dbReference type="GO" id="GO:0003677">
    <property type="term" value="F:DNA binding"/>
    <property type="evidence" value="ECO:0007669"/>
    <property type="project" value="InterPro"/>
</dbReference>
<evidence type="ECO:0000259" key="6">
    <source>
        <dbReference type="SMART" id="SM00906"/>
    </source>
</evidence>
<reference evidence="7" key="1">
    <citation type="submission" date="2022-10" db="EMBL/GenBank/DDBJ databases">
        <title>Culturing micro-colonial fungi from biological soil crusts in the Mojave desert and describing Neophaeococcomyces mojavensis, and introducing the new genera and species Taxawa tesnikishii.</title>
        <authorList>
            <person name="Kurbessoian T."/>
            <person name="Stajich J.E."/>
        </authorList>
    </citation>
    <scope>NUCLEOTIDE SEQUENCE</scope>
    <source>
        <strain evidence="7">TK_35</strain>
    </source>
</reference>
<dbReference type="InterPro" id="IPR050815">
    <property type="entry name" value="TF_fung"/>
</dbReference>